<dbReference type="Proteomes" id="UP001461498">
    <property type="component" value="Unassembled WGS sequence"/>
</dbReference>
<keyword evidence="1" id="KW-0732">Signal</keyword>
<evidence type="ECO:0000256" key="1">
    <source>
        <dbReference type="SAM" id="SignalP"/>
    </source>
</evidence>
<accession>A0AAW1D2S3</accession>
<feature type="chain" id="PRO_5043385111" evidence="1">
    <location>
        <begin position="21"/>
        <end position="153"/>
    </location>
</feature>
<proteinExistence type="predicted"/>
<name>A0AAW1D2S3_9HEMI</name>
<dbReference type="EMBL" id="JAPXFL010000006">
    <property type="protein sequence ID" value="KAK9505001.1"/>
    <property type="molecule type" value="Genomic_DNA"/>
</dbReference>
<keyword evidence="3" id="KW-1185">Reference proteome</keyword>
<dbReference type="AlphaFoldDB" id="A0AAW1D2S3"/>
<gene>
    <name evidence="2" type="ORF">O3M35_009157</name>
</gene>
<evidence type="ECO:0000313" key="2">
    <source>
        <dbReference type="EMBL" id="KAK9505001.1"/>
    </source>
</evidence>
<feature type="signal peptide" evidence="1">
    <location>
        <begin position="1"/>
        <end position="20"/>
    </location>
</feature>
<protein>
    <submittedName>
        <fullName evidence="2">Uncharacterized protein</fullName>
    </submittedName>
</protein>
<comment type="caution">
    <text evidence="2">The sequence shown here is derived from an EMBL/GenBank/DDBJ whole genome shotgun (WGS) entry which is preliminary data.</text>
</comment>
<sequence length="153" mass="16849">MGNLLLISLLVLLGITLGAASREIIREEGNVIENSYNEDGVCYAEDFNMNTSAPDFWTDVCNKDNTCKPTDTQTNIPPEPEADKTAEYAGKCDELTFLNNMLLECFENFSSLKPLAGLDFESVVFIGSPKAGFSSIEQDNMIVPVVHFIKLEA</sequence>
<evidence type="ECO:0000313" key="3">
    <source>
        <dbReference type="Proteomes" id="UP001461498"/>
    </source>
</evidence>
<organism evidence="2 3">
    <name type="scientific">Rhynocoris fuscipes</name>
    <dbReference type="NCBI Taxonomy" id="488301"/>
    <lineage>
        <taxon>Eukaryota</taxon>
        <taxon>Metazoa</taxon>
        <taxon>Ecdysozoa</taxon>
        <taxon>Arthropoda</taxon>
        <taxon>Hexapoda</taxon>
        <taxon>Insecta</taxon>
        <taxon>Pterygota</taxon>
        <taxon>Neoptera</taxon>
        <taxon>Paraneoptera</taxon>
        <taxon>Hemiptera</taxon>
        <taxon>Heteroptera</taxon>
        <taxon>Panheteroptera</taxon>
        <taxon>Cimicomorpha</taxon>
        <taxon>Reduviidae</taxon>
        <taxon>Harpactorinae</taxon>
        <taxon>Harpactorini</taxon>
        <taxon>Rhynocoris</taxon>
    </lineage>
</organism>
<reference evidence="2 3" key="1">
    <citation type="submission" date="2022-12" db="EMBL/GenBank/DDBJ databases">
        <title>Chromosome-level genome assembly of true bugs.</title>
        <authorList>
            <person name="Ma L."/>
            <person name="Li H."/>
        </authorList>
    </citation>
    <scope>NUCLEOTIDE SEQUENCE [LARGE SCALE GENOMIC DNA]</scope>
    <source>
        <strain evidence="2">Lab_2022b</strain>
    </source>
</reference>